<evidence type="ECO:0000313" key="2">
    <source>
        <dbReference type="EMBL" id="QCF27304.1"/>
    </source>
</evidence>
<keyword evidence="1" id="KW-0812">Transmembrane</keyword>
<keyword evidence="1" id="KW-1133">Transmembrane helix</keyword>
<dbReference type="InterPro" id="IPR010352">
    <property type="entry name" value="DUF945"/>
</dbReference>
<keyword evidence="1" id="KW-0472">Membrane</keyword>
<evidence type="ECO:0000313" key="3">
    <source>
        <dbReference type="Proteomes" id="UP000298049"/>
    </source>
</evidence>
<dbReference type="Pfam" id="PF06097">
    <property type="entry name" value="DUF945"/>
    <property type="match status" value="1"/>
</dbReference>
<protein>
    <submittedName>
        <fullName evidence="2">DUF945 family protein</fullName>
    </submittedName>
</protein>
<keyword evidence="3" id="KW-1185">Reference proteome</keyword>
<dbReference type="EMBL" id="CP031093">
    <property type="protein sequence ID" value="QCF27304.1"/>
    <property type="molecule type" value="Genomic_DNA"/>
</dbReference>
<dbReference type="Proteomes" id="UP000298049">
    <property type="component" value="Chromosome"/>
</dbReference>
<reference evidence="2 3" key="1">
    <citation type="submission" date="2018-07" db="EMBL/GenBank/DDBJ databases">
        <title>Marsedoiliclastica nanhaica gen. nov. sp. nov., a novel marine hydrocarbonoclastic bacterium isolated from an in-situ enriched hydrocarbon-degrading consortium in deep-sea sediment.</title>
        <authorList>
            <person name="Dong C."/>
            <person name="Ma T."/>
            <person name="Liu R."/>
            <person name="Shao Z."/>
        </authorList>
    </citation>
    <scope>NUCLEOTIDE SEQUENCE [LARGE SCALE GENOMIC DNA]</scope>
    <source>
        <strain evidence="3">soil36-7</strain>
    </source>
</reference>
<feature type="transmembrane region" description="Helical" evidence="1">
    <location>
        <begin position="29"/>
        <end position="51"/>
    </location>
</feature>
<accession>A0A4P7XL96</accession>
<dbReference type="KEGG" id="hmi:soil367_15960"/>
<proteinExistence type="predicted"/>
<evidence type="ECO:0000256" key="1">
    <source>
        <dbReference type="SAM" id="Phobius"/>
    </source>
</evidence>
<dbReference type="AlphaFoldDB" id="A0A4P7XL96"/>
<gene>
    <name evidence="2" type="ORF">soil367_15960</name>
</gene>
<dbReference type="OrthoDB" id="6346050at2"/>
<organism evidence="2 3">
    <name type="scientific">Hydrocarboniclastica marina</name>
    <dbReference type="NCBI Taxonomy" id="2259620"/>
    <lineage>
        <taxon>Bacteria</taxon>
        <taxon>Pseudomonadati</taxon>
        <taxon>Pseudomonadota</taxon>
        <taxon>Gammaproteobacteria</taxon>
        <taxon>Alteromonadales</taxon>
        <taxon>Alteromonadaceae</taxon>
        <taxon>Hydrocarboniclastica</taxon>
    </lineage>
</organism>
<sequence>MPALTLPVLERTGSGCHSTEQTGDTMKRITIAGLILLVVLAVAAPVVTGSLTRSSWGQMTDEFNRGAASAAVLENLEYDRGYLSTEVLSKLTLDAPELEEPVDVFLRSRIAHGLTSARIETRLDEGRHQAALSFFDQDKPVLISHAHWNGDFESNLMVPGVDRQKEGMTFRWAPLDADFAVSDSGESASIHSSWAGLEVTQGANFLRLGQVSVAEDMSRLVGEVWTGEVAFSVAELSANLAGSGRFSVEDATLLARTVEEGDGRLKNQMDIGVAAVEANGQSFSDIQMRFVAENFDIEATNQVLLAANRLNGISRDASAAEQAAQHLELFSSMMDAVRTLMAHGLAVGIPTMVVNAPGGAAELEFHFAHPELDAAGRAAMGSIFQHSTGGLSLKVPASMLEQLPVAFQQRLFQLYQQGVLLEKDGIFLLNVDLEGMTLNVNGQPIPVPPLI</sequence>
<name>A0A4P7XL96_9ALTE</name>